<reference evidence="8" key="1">
    <citation type="submission" date="2021-06" db="EMBL/GenBank/DDBJ databases">
        <authorList>
            <person name="Huq M.A."/>
        </authorList>
    </citation>
    <scope>NUCLEOTIDE SEQUENCE</scope>
    <source>
        <strain evidence="8">MAH-26</strain>
    </source>
</reference>
<comment type="caution">
    <text evidence="8">The sequence shown here is derived from an EMBL/GenBank/DDBJ whole genome shotgun (WGS) entry which is preliminary data.</text>
</comment>
<evidence type="ECO:0000256" key="4">
    <source>
        <dbReference type="ARBA" id="ARBA00023002"/>
    </source>
</evidence>
<dbReference type="EC" id="1.15.1.1" evidence="2 5"/>
<evidence type="ECO:0000256" key="1">
    <source>
        <dbReference type="ARBA" id="ARBA00008714"/>
    </source>
</evidence>
<evidence type="ECO:0000313" key="9">
    <source>
        <dbReference type="Proteomes" id="UP000812270"/>
    </source>
</evidence>
<dbReference type="Pfam" id="PF00081">
    <property type="entry name" value="Sod_Fe_N"/>
    <property type="match status" value="1"/>
</dbReference>
<dbReference type="EMBL" id="JAHSPG010000016">
    <property type="protein sequence ID" value="MBV4359823.1"/>
    <property type="molecule type" value="Genomic_DNA"/>
</dbReference>
<keyword evidence="9" id="KW-1185">Reference proteome</keyword>
<dbReference type="AlphaFoldDB" id="A0A9E2W6G9"/>
<evidence type="ECO:0000259" key="7">
    <source>
        <dbReference type="Pfam" id="PF02777"/>
    </source>
</evidence>
<accession>A0A9E2W6G9</accession>
<dbReference type="InterPro" id="IPR019833">
    <property type="entry name" value="Mn/Fe_SOD_BS"/>
</dbReference>
<evidence type="ECO:0000313" key="8">
    <source>
        <dbReference type="EMBL" id="MBV4359823.1"/>
    </source>
</evidence>
<dbReference type="PANTHER" id="PTHR43595">
    <property type="entry name" value="37S RIBOSOMAL PROTEIN S26, MITOCHONDRIAL"/>
    <property type="match status" value="1"/>
</dbReference>
<gene>
    <name evidence="8" type="ORF">KTO63_21845</name>
</gene>
<comment type="similarity">
    <text evidence="1 5">Belongs to the iron/manganese superoxide dismutase family.</text>
</comment>
<dbReference type="FunFam" id="3.55.40.20:FF:000001">
    <property type="entry name" value="Superoxide dismutase"/>
    <property type="match status" value="1"/>
</dbReference>
<dbReference type="GO" id="GO:0005737">
    <property type="term" value="C:cytoplasm"/>
    <property type="evidence" value="ECO:0007669"/>
    <property type="project" value="TreeGrafter"/>
</dbReference>
<dbReference type="InterPro" id="IPR019831">
    <property type="entry name" value="Mn/Fe_SOD_N"/>
</dbReference>
<keyword evidence="4 5" id="KW-0560">Oxidoreductase</keyword>
<feature type="domain" description="Manganese/iron superoxide dismutase N-terminal" evidence="6">
    <location>
        <begin position="54"/>
        <end position="135"/>
    </location>
</feature>
<evidence type="ECO:0000256" key="2">
    <source>
        <dbReference type="ARBA" id="ARBA00012682"/>
    </source>
</evidence>
<evidence type="ECO:0000256" key="5">
    <source>
        <dbReference type="RuleBase" id="RU000414"/>
    </source>
</evidence>
<dbReference type="InterPro" id="IPR019832">
    <property type="entry name" value="Mn/Fe_SOD_C"/>
</dbReference>
<dbReference type="GO" id="GO:0046872">
    <property type="term" value="F:metal ion binding"/>
    <property type="evidence" value="ECO:0007669"/>
    <property type="project" value="UniProtKB-KW"/>
</dbReference>
<keyword evidence="3 5" id="KW-0479">Metal-binding</keyword>
<organism evidence="8 9">
    <name type="scientific">Pinibacter aurantiacus</name>
    <dbReference type="NCBI Taxonomy" id="2851599"/>
    <lineage>
        <taxon>Bacteria</taxon>
        <taxon>Pseudomonadati</taxon>
        <taxon>Bacteroidota</taxon>
        <taxon>Chitinophagia</taxon>
        <taxon>Chitinophagales</taxon>
        <taxon>Chitinophagaceae</taxon>
        <taxon>Pinibacter</taxon>
    </lineage>
</organism>
<feature type="domain" description="Manganese/iron superoxide dismutase C-terminal" evidence="7">
    <location>
        <begin position="142"/>
        <end position="247"/>
    </location>
</feature>
<dbReference type="GO" id="GO:0004784">
    <property type="term" value="F:superoxide dismutase activity"/>
    <property type="evidence" value="ECO:0007669"/>
    <property type="project" value="UniProtKB-EC"/>
</dbReference>
<protein>
    <recommendedName>
        <fullName evidence="2 5">Superoxide dismutase</fullName>
        <ecNumber evidence="2 5">1.15.1.1</ecNumber>
    </recommendedName>
</protein>
<dbReference type="RefSeq" id="WP_217794086.1">
    <property type="nucleotide sequence ID" value="NZ_JAHSPG010000016.1"/>
</dbReference>
<sequence>MKQSSRRTFIKDSAKTTVILGVGAMVGGSIIEGCGPGKKTAATVPSKIKTPFDQQPLPYSYAALEPYIDAMTMEIHYTKHAAGYTKNLKDAAQAEGVTDTSSVENVLANISKYSTKMRNNAGGHYNHELFWKSMKTNGGGTPSGALLTAIETKFKSFADFKTAFNDAAKGRFGSGWAWVIVNNNKDLEITSTPNQDNTLMDISEKKGIPLLGLDVWEHAYYLKYQNKRPDYIENWWNVVNWQFVQDRYQTIVG</sequence>
<dbReference type="Proteomes" id="UP000812270">
    <property type="component" value="Unassembled WGS sequence"/>
</dbReference>
<name>A0A9E2W6G9_9BACT</name>
<dbReference type="PANTHER" id="PTHR43595:SF2">
    <property type="entry name" value="SMALL RIBOSOMAL SUBUNIT PROTEIN MS42"/>
    <property type="match status" value="1"/>
</dbReference>
<comment type="function">
    <text evidence="5">Destroys radicals which are normally produced within the cells and which are toxic to biological systems.</text>
</comment>
<evidence type="ECO:0000259" key="6">
    <source>
        <dbReference type="Pfam" id="PF00081"/>
    </source>
</evidence>
<dbReference type="InterPro" id="IPR001189">
    <property type="entry name" value="Mn/Fe_SOD"/>
</dbReference>
<comment type="catalytic activity">
    <reaction evidence="5">
        <text>2 superoxide + 2 H(+) = H2O2 + O2</text>
        <dbReference type="Rhea" id="RHEA:20696"/>
        <dbReference type="ChEBI" id="CHEBI:15378"/>
        <dbReference type="ChEBI" id="CHEBI:15379"/>
        <dbReference type="ChEBI" id="CHEBI:16240"/>
        <dbReference type="ChEBI" id="CHEBI:18421"/>
        <dbReference type="EC" id="1.15.1.1"/>
    </reaction>
</comment>
<proteinExistence type="inferred from homology"/>
<dbReference type="PIRSF" id="PIRSF000349">
    <property type="entry name" value="SODismutase"/>
    <property type="match status" value="1"/>
</dbReference>
<evidence type="ECO:0000256" key="3">
    <source>
        <dbReference type="ARBA" id="ARBA00022723"/>
    </source>
</evidence>
<dbReference type="Pfam" id="PF02777">
    <property type="entry name" value="Sod_Fe_C"/>
    <property type="match status" value="1"/>
</dbReference>
<dbReference type="PROSITE" id="PS00088">
    <property type="entry name" value="SOD_MN"/>
    <property type="match status" value="1"/>
</dbReference>